<accession>A0A125A674</accession>
<protein>
    <recommendedName>
        <fullName evidence="2">TadE-like domain-containing protein</fullName>
    </recommendedName>
</protein>
<dbReference type="Proteomes" id="UP000064029">
    <property type="component" value="Unassembled WGS sequence"/>
</dbReference>
<keyword evidence="1" id="KW-0472">Membrane</keyword>
<evidence type="ECO:0000256" key="1">
    <source>
        <dbReference type="SAM" id="Phobius"/>
    </source>
</evidence>
<sequence length="151" mass="15808">MSSLRLTRSGEMRSKKEKGVAVVEFAIVLPLLLLITFGLIEFGIAIYDKAVVTNASREAARYGVVLATPKYTTAQIQQVAANYCGTYMISLGANSNACSSANVTVTGAQGSLGSPLTVTVSYKFVPLALGKAISPILGPLTISATTTMNNE</sequence>
<dbReference type="AlphaFoldDB" id="A0A125A674"/>
<feature type="domain" description="TadE-like" evidence="2">
    <location>
        <begin position="19"/>
        <end position="61"/>
    </location>
</feature>
<name>A0A125A674_9BURK</name>
<dbReference type="EMBL" id="LOXM01000302">
    <property type="protein sequence ID" value="KVG51728.1"/>
    <property type="molecule type" value="Genomic_DNA"/>
</dbReference>
<gene>
    <name evidence="3" type="ORF">WJ33_10980</name>
</gene>
<evidence type="ECO:0000313" key="3">
    <source>
        <dbReference type="EMBL" id="KVG51728.1"/>
    </source>
</evidence>
<evidence type="ECO:0000313" key="4">
    <source>
        <dbReference type="Proteomes" id="UP000064029"/>
    </source>
</evidence>
<comment type="caution">
    <text evidence="3">The sequence shown here is derived from an EMBL/GenBank/DDBJ whole genome shotgun (WGS) entry which is preliminary data.</text>
</comment>
<reference evidence="3 4" key="1">
    <citation type="submission" date="2015-11" db="EMBL/GenBank/DDBJ databases">
        <title>Expanding the genomic diversity of Burkholderia species for the development of highly accurate diagnostics.</title>
        <authorList>
            <person name="Sahl J."/>
            <person name="Keim P."/>
            <person name="Wagner D."/>
        </authorList>
    </citation>
    <scope>NUCLEOTIDE SEQUENCE [LARGE SCALE GENOMIC DNA]</scope>
    <source>
        <strain evidence="3 4">MSMB2036</strain>
    </source>
</reference>
<evidence type="ECO:0000259" key="2">
    <source>
        <dbReference type="Pfam" id="PF07811"/>
    </source>
</evidence>
<proteinExistence type="predicted"/>
<feature type="transmembrane region" description="Helical" evidence="1">
    <location>
        <begin position="21"/>
        <end position="47"/>
    </location>
</feature>
<dbReference type="Pfam" id="PF07811">
    <property type="entry name" value="TadE"/>
    <property type="match status" value="1"/>
</dbReference>
<dbReference type="InterPro" id="IPR012495">
    <property type="entry name" value="TadE-like_dom"/>
</dbReference>
<keyword evidence="1" id="KW-1133">Transmembrane helix</keyword>
<organism evidence="3 4">
    <name type="scientific">Burkholderia ubonensis</name>
    <dbReference type="NCBI Taxonomy" id="101571"/>
    <lineage>
        <taxon>Bacteria</taxon>
        <taxon>Pseudomonadati</taxon>
        <taxon>Pseudomonadota</taxon>
        <taxon>Betaproteobacteria</taxon>
        <taxon>Burkholderiales</taxon>
        <taxon>Burkholderiaceae</taxon>
        <taxon>Burkholderia</taxon>
        <taxon>Burkholderia cepacia complex</taxon>
    </lineage>
</organism>
<keyword evidence="1" id="KW-0812">Transmembrane</keyword>